<feature type="compositionally biased region" description="Polar residues" evidence="1">
    <location>
        <begin position="106"/>
        <end position="119"/>
    </location>
</feature>
<proteinExistence type="predicted"/>
<feature type="region of interest" description="Disordered" evidence="1">
    <location>
        <begin position="217"/>
        <end position="307"/>
    </location>
</feature>
<accession>A0A3S5A4E3</accession>
<organism evidence="2 3">
    <name type="scientific">Protopolystoma xenopodis</name>
    <dbReference type="NCBI Taxonomy" id="117903"/>
    <lineage>
        <taxon>Eukaryota</taxon>
        <taxon>Metazoa</taxon>
        <taxon>Spiralia</taxon>
        <taxon>Lophotrochozoa</taxon>
        <taxon>Platyhelminthes</taxon>
        <taxon>Monogenea</taxon>
        <taxon>Polyopisthocotylea</taxon>
        <taxon>Polystomatidea</taxon>
        <taxon>Polystomatidae</taxon>
        <taxon>Protopolystoma</taxon>
    </lineage>
</organism>
<dbReference type="Proteomes" id="UP000784294">
    <property type="component" value="Unassembled WGS sequence"/>
</dbReference>
<evidence type="ECO:0000313" key="3">
    <source>
        <dbReference type="Proteomes" id="UP000784294"/>
    </source>
</evidence>
<name>A0A3S5A4E3_9PLAT</name>
<sequence>MKPSKRKLGMITRAEQIELTSLAAHLCAVQGLSPARAANLAAKQLGLTAKALTPHQHQHQHQYQRQPHVGSSVAGIDQFDGHPIESEARQRPIVDSTALVAETRTGKTVTAGKSRSLPTGRQADTADQETATTGRGKTNRLGPAVSALPIGDEPPVIVRKVLSATRRRPQVGLADSAARDTAKPAAQPVGSGTMTTGQANVRRAKIPSVVEAEEVTRTKRDVDGVSDAMSPSASGAAVQASAVKLKTRTKAPASIVRKTDSGPEGSVKRSGLSEKPSDSSQPDKRPESRKSVEKSKVQVSQCPRIGA</sequence>
<feature type="region of interest" description="Disordered" evidence="1">
    <location>
        <begin position="106"/>
        <end position="148"/>
    </location>
</feature>
<keyword evidence="3" id="KW-1185">Reference proteome</keyword>
<feature type="compositionally biased region" description="Low complexity" evidence="1">
    <location>
        <begin position="230"/>
        <end position="242"/>
    </location>
</feature>
<dbReference type="EMBL" id="CAAALY010042007">
    <property type="protein sequence ID" value="VEL19540.1"/>
    <property type="molecule type" value="Genomic_DNA"/>
</dbReference>
<evidence type="ECO:0000256" key="1">
    <source>
        <dbReference type="SAM" id="MobiDB-lite"/>
    </source>
</evidence>
<protein>
    <submittedName>
        <fullName evidence="2">Uncharacterized protein</fullName>
    </submittedName>
</protein>
<feature type="compositionally biased region" description="Low complexity" evidence="1">
    <location>
        <begin position="122"/>
        <end position="133"/>
    </location>
</feature>
<feature type="region of interest" description="Disordered" evidence="1">
    <location>
        <begin position="169"/>
        <end position="198"/>
    </location>
</feature>
<feature type="compositionally biased region" description="Basic and acidic residues" evidence="1">
    <location>
        <begin position="271"/>
        <end position="296"/>
    </location>
</feature>
<reference evidence="2" key="1">
    <citation type="submission" date="2018-11" db="EMBL/GenBank/DDBJ databases">
        <authorList>
            <consortium name="Pathogen Informatics"/>
        </authorList>
    </citation>
    <scope>NUCLEOTIDE SEQUENCE</scope>
</reference>
<dbReference type="AlphaFoldDB" id="A0A3S5A4E3"/>
<evidence type="ECO:0000313" key="2">
    <source>
        <dbReference type="EMBL" id="VEL19540.1"/>
    </source>
</evidence>
<gene>
    <name evidence="2" type="ORF">PXEA_LOCUS12980</name>
</gene>
<comment type="caution">
    <text evidence="2">The sequence shown here is derived from an EMBL/GenBank/DDBJ whole genome shotgun (WGS) entry which is preliminary data.</text>
</comment>